<reference evidence="1 2" key="1">
    <citation type="submission" date="2019-07" db="EMBL/GenBank/DDBJ databases">
        <title>Annotation for the trematode Paragonimus westermani.</title>
        <authorList>
            <person name="Choi Y.-J."/>
        </authorList>
    </citation>
    <scope>NUCLEOTIDE SEQUENCE [LARGE SCALE GENOMIC DNA]</scope>
    <source>
        <strain evidence="1">180907_Pwestermani</strain>
    </source>
</reference>
<dbReference type="OrthoDB" id="2117703at2759"/>
<sequence length="127" mass="14827">MLQYSVFFQICRAQYIGYNLKERRGILFTPMDSYKREYLGMMAVAESLEKAMQLFVRSLQLIHREISTPNMPGSNNFQVSYHLSDLLNHKSGQQKDVHCEVQAFRLFSPFGYIKHSVICLKRVASKQ</sequence>
<protein>
    <submittedName>
        <fullName evidence="1">Uncharacterized protein</fullName>
    </submittedName>
</protein>
<dbReference type="InterPro" id="IPR038752">
    <property type="entry name" value="IQCH"/>
</dbReference>
<name>A0A8T0D6S8_9TREM</name>
<dbReference type="EMBL" id="JTDF01021082">
    <property type="protein sequence ID" value="KAF8562317.1"/>
    <property type="molecule type" value="Genomic_DNA"/>
</dbReference>
<keyword evidence="2" id="KW-1185">Reference proteome</keyword>
<dbReference type="Proteomes" id="UP000699462">
    <property type="component" value="Unassembled WGS sequence"/>
</dbReference>
<organism evidence="1 2">
    <name type="scientific">Paragonimus westermani</name>
    <dbReference type="NCBI Taxonomy" id="34504"/>
    <lineage>
        <taxon>Eukaryota</taxon>
        <taxon>Metazoa</taxon>
        <taxon>Spiralia</taxon>
        <taxon>Lophotrochozoa</taxon>
        <taxon>Platyhelminthes</taxon>
        <taxon>Trematoda</taxon>
        <taxon>Digenea</taxon>
        <taxon>Plagiorchiida</taxon>
        <taxon>Troglotremata</taxon>
        <taxon>Troglotrematidae</taxon>
        <taxon>Paragonimus</taxon>
    </lineage>
</organism>
<gene>
    <name evidence="1" type="ORF">P879_11399</name>
</gene>
<dbReference type="PANTHER" id="PTHR14465">
    <property type="entry name" value="IQ DOMAIN-CONTAINING PROTEIN H"/>
    <property type="match status" value="1"/>
</dbReference>
<proteinExistence type="predicted"/>
<evidence type="ECO:0000313" key="1">
    <source>
        <dbReference type="EMBL" id="KAF8562317.1"/>
    </source>
</evidence>
<accession>A0A8T0D6S8</accession>
<comment type="caution">
    <text evidence="1">The sequence shown here is derived from an EMBL/GenBank/DDBJ whole genome shotgun (WGS) entry which is preliminary data.</text>
</comment>
<dbReference type="PANTHER" id="PTHR14465:SF0">
    <property type="entry name" value="IQ DOMAIN-CONTAINING PROTEIN H"/>
    <property type="match status" value="1"/>
</dbReference>
<evidence type="ECO:0000313" key="2">
    <source>
        <dbReference type="Proteomes" id="UP000699462"/>
    </source>
</evidence>
<dbReference type="AlphaFoldDB" id="A0A8T0D6S8"/>